<evidence type="ECO:0000256" key="3">
    <source>
        <dbReference type="ARBA" id="ARBA00022729"/>
    </source>
</evidence>
<feature type="transmembrane region" description="Helical" evidence="4">
    <location>
        <begin position="489"/>
        <end position="511"/>
    </location>
</feature>
<feature type="transmembrane region" description="Helical" evidence="4">
    <location>
        <begin position="445"/>
        <end position="469"/>
    </location>
</feature>
<feature type="transmembrane region" description="Helical" evidence="4">
    <location>
        <begin position="39"/>
        <end position="55"/>
    </location>
</feature>
<dbReference type="PANTHER" id="PTHR30085">
    <property type="entry name" value="AMINO ACID ABC TRANSPORTER PERMEASE"/>
    <property type="match status" value="1"/>
</dbReference>
<feature type="transmembrane region" description="Helical" evidence="4">
    <location>
        <begin position="523"/>
        <end position="540"/>
    </location>
</feature>
<reference evidence="5 6" key="1">
    <citation type="submission" date="2019-07" db="EMBL/GenBank/DDBJ databases">
        <title>Litoreibacter alkalisoli sp. nov., isolated from saline-alkaline soil.</title>
        <authorList>
            <person name="Wang S."/>
            <person name="Xu L."/>
            <person name="Xing Y.-T."/>
            <person name="Sun J.-Q."/>
        </authorList>
    </citation>
    <scope>NUCLEOTIDE SEQUENCE [LARGE SCALE GENOMIC DNA]</scope>
    <source>
        <strain evidence="5 6">LN3S51</strain>
    </source>
</reference>
<dbReference type="OrthoDB" id="8404604at2"/>
<dbReference type="SUPFAM" id="SSF53850">
    <property type="entry name" value="Periplasmic binding protein-like II"/>
    <property type="match status" value="1"/>
</dbReference>
<feature type="transmembrane region" description="Helical" evidence="4">
    <location>
        <begin position="405"/>
        <end position="424"/>
    </location>
</feature>
<dbReference type="Proteomes" id="UP000318483">
    <property type="component" value="Chromosome"/>
</dbReference>
<proteinExistence type="inferred from homology"/>
<dbReference type="PANTHER" id="PTHR30085:SF6">
    <property type="entry name" value="ABC TRANSPORTER GLUTAMINE-BINDING PROTEIN GLNH"/>
    <property type="match status" value="1"/>
</dbReference>
<evidence type="ECO:0000256" key="4">
    <source>
        <dbReference type="SAM" id="Phobius"/>
    </source>
</evidence>
<evidence type="ECO:0000256" key="2">
    <source>
        <dbReference type="ARBA" id="ARBA00022448"/>
    </source>
</evidence>
<organism evidence="5 6">
    <name type="scientific">Qingshengfaniella alkalisoli</name>
    <dbReference type="NCBI Taxonomy" id="2599296"/>
    <lineage>
        <taxon>Bacteria</taxon>
        <taxon>Pseudomonadati</taxon>
        <taxon>Pseudomonadota</taxon>
        <taxon>Alphaproteobacteria</taxon>
        <taxon>Rhodobacterales</taxon>
        <taxon>Paracoccaceae</taxon>
        <taxon>Qingshengfaniella</taxon>
    </lineage>
</organism>
<keyword evidence="2" id="KW-0813">Transport</keyword>
<keyword evidence="4" id="KW-0472">Membrane</keyword>
<keyword evidence="3" id="KW-0732">Signal</keyword>
<evidence type="ECO:0000256" key="1">
    <source>
        <dbReference type="ARBA" id="ARBA00010333"/>
    </source>
</evidence>
<feature type="transmembrane region" description="Helical" evidence="4">
    <location>
        <begin position="546"/>
        <end position="564"/>
    </location>
</feature>
<keyword evidence="6" id="KW-1185">Reference proteome</keyword>
<feature type="transmembrane region" description="Helical" evidence="4">
    <location>
        <begin position="91"/>
        <end position="113"/>
    </location>
</feature>
<dbReference type="GO" id="GO:0006865">
    <property type="term" value="P:amino acid transport"/>
    <property type="evidence" value="ECO:0007669"/>
    <property type="project" value="TreeGrafter"/>
</dbReference>
<protein>
    <recommendedName>
        <fullName evidence="7">ABC-type amino acid transport substrate-binding protein</fullName>
    </recommendedName>
</protein>
<comment type="similarity">
    <text evidence="1">Belongs to the bacterial solute-binding protein 3 family.</text>
</comment>
<dbReference type="KEGG" id="lit:FPZ52_05565"/>
<sequence length="975" mass="110450">MDSYSQVWPDGYMTSLWNYGALRQPRNIPFMGYELTGDFFFAFVVGAGIIIFFAFRRFNERSFDPASFDYRVLRELAPMELRGGDLMRRAYARYAGALLVIYVALTLFGRLILQTLNSLPAAGLQVDVSSLDFNSPQWPLLISFGMVGFLPMLKPVEVVEGRLRSWAHKSAGIPIKIADRTNKLKKGLDELSGQAPGIENAPAWLEKLAHGPEQQRAFRTRFQLQQLLDWSKDERTYWPNATVRSTLRRLEQEEAGEAFIALQDFEDLLAQDYSKPPKSDEDANSGMADEDRLVLHRKRLERNWNDITARMEKLRDELASILVVYAERDRAYSQIESRELRRLIRDAFADDFMDEGPEYWILTAMIPVAAVYALGVTTGIHALLGNVDKTTLTVTLTTILETARTAIQFCFPLFVAMGVRHYMLENDEWKRIDLRHFDRDMMQQLVRVGAIGVLSAAILLALLAMFWAALISSTEQRFREIYLSGPYPFLTYFVSQALISVIQVVMVVIAVDAKMVRKHRSRMRLIGFGIANALFIVFAWAAHLGIWIGFGFCNGASGIFQFLGNLAMSGPGSACFSIYGGIDFFVYAFLALGSAWFLIPPYAPKEEPPDERAQLPQTRPEPIPFRPRAQKTAMLALLAFGLLAATPGLAQETGDREVVRVGFRADAEPFAYLQGSSGQQRFRGYMVDLCYRLFSSDRYVVDAVEVTAENRFNAFETPPRAPFIDLLCDPVTLRFSAEDGRNLGVFSPIVFVSGVSYLRRQPQGPGGDVMLGYVRGSTAIETAQRACESDLFKVKPTAGTEDGCNDETPSNCYQDVTYSIDQTEEGYSRNRYFFCEFSSHTETIKWFCSGEYRSYSYPYGIAHPYGIERAYFGDRDIIIGKLEAWLAEDNSCSGVERKFDSYTYEPYALVIKKDKPDLIRFVQRRVYEVFSNRSEAVALFTTHFQGKKMSQALASLFLLNAVEQEDRFQRSDPEE</sequence>
<dbReference type="RefSeq" id="WP_146364496.1">
    <property type="nucleotide sequence ID" value="NZ_CP042261.1"/>
</dbReference>
<feature type="transmembrane region" description="Helical" evidence="4">
    <location>
        <begin position="576"/>
        <end position="599"/>
    </location>
</feature>
<evidence type="ECO:0000313" key="6">
    <source>
        <dbReference type="Proteomes" id="UP000318483"/>
    </source>
</evidence>
<keyword evidence="4" id="KW-0812">Transmembrane</keyword>
<keyword evidence="4" id="KW-1133">Transmembrane helix</keyword>
<accession>A0A5B8IUQ0</accession>
<feature type="transmembrane region" description="Helical" evidence="4">
    <location>
        <begin position="138"/>
        <end position="156"/>
    </location>
</feature>
<dbReference type="InterPro" id="IPR051455">
    <property type="entry name" value="Bact_solute-bind_prot3"/>
</dbReference>
<dbReference type="EMBL" id="CP042261">
    <property type="protein sequence ID" value="QDY69153.1"/>
    <property type="molecule type" value="Genomic_DNA"/>
</dbReference>
<dbReference type="GO" id="GO:0030288">
    <property type="term" value="C:outer membrane-bounded periplasmic space"/>
    <property type="evidence" value="ECO:0007669"/>
    <property type="project" value="TreeGrafter"/>
</dbReference>
<dbReference type="Gene3D" id="3.40.190.10">
    <property type="entry name" value="Periplasmic binding protein-like II"/>
    <property type="match status" value="1"/>
</dbReference>
<dbReference type="AlphaFoldDB" id="A0A5B8IUQ0"/>
<dbReference type="GO" id="GO:0005576">
    <property type="term" value="C:extracellular region"/>
    <property type="evidence" value="ECO:0007669"/>
    <property type="project" value="TreeGrafter"/>
</dbReference>
<name>A0A5B8IUQ0_9RHOB</name>
<evidence type="ECO:0000313" key="5">
    <source>
        <dbReference type="EMBL" id="QDY69153.1"/>
    </source>
</evidence>
<feature type="transmembrane region" description="Helical" evidence="4">
    <location>
        <begin position="359"/>
        <end position="385"/>
    </location>
</feature>
<gene>
    <name evidence="5" type="ORF">FPZ52_05565</name>
</gene>
<evidence type="ECO:0008006" key="7">
    <source>
        <dbReference type="Google" id="ProtNLM"/>
    </source>
</evidence>